<evidence type="ECO:0000313" key="3">
    <source>
        <dbReference type="Proteomes" id="UP001634007"/>
    </source>
</evidence>
<evidence type="ECO:0000313" key="2">
    <source>
        <dbReference type="EMBL" id="KAL3737961.1"/>
    </source>
</evidence>
<comment type="caution">
    <text evidence="2">The sequence shown here is derived from an EMBL/GenBank/DDBJ whole genome shotgun (WGS) entry which is preliminary data.</text>
</comment>
<dbReference type="EMBL" id="JBJKBG010000005">
    <property type="protein sequence ID" value="KAL3737961.1"/>
    <property type="molecule type" value="Genomic_DNA"/>
</dbReference>
<proteinExistence type="predicted"/>
<protein>
    <submittedName>
        <fullName evidence="2">Uncharacterized protein</fullName>
    </submittedName>
</protein>
<dbReference type="Proteomes" id="UP001634007">
    <property type="component" value="Unassembled WGS sequence"/>
</dbReference>
<name>A0ABD3KJ81_EUCGL</name>
<organism evidence="2 3">
    <name type="scientific">Eucalyptus globulus</name>
    <name type="common">Tasmanian blue gum</name>
    <dbReference type="NCBI Taxonomy" id="34317"/>
    <lineage>
        <taxon>Eukaryota</taxon>
        <taxon>Viridiplantae</taxon>
        <taxon>Streptophyta</taxon>
        <taxon>Embryophyta</taxon>
        <taxon>Tracheophyta</taxon>
        <taxon>Spermatophyta</taxon>
        <taxon>Magnoliopsida</taxon>
        <taxon>eudicotyledons</taxon>
        <taxon>Gunneridae</taxon>
        <taxon>Pentapetalae</taxon>
        <taxon>rosids</taxon>
        <taxon>malvids</taxon>
        <taxon>Myrtales</taxon>
        <taxon>Myrtaceae</taxon>
        <taxon>Myrtoideae</taxon>
        <taxon>Eucalypteae</taxon>
        <taxon>Eucalyptus</taxon>
    </lineage>
</organism>
<feature type="region of interest" description="Disordered" evidence="1">
    <location>
        <begin position="40"/>
        <end position="61"/>
    </location>
</feature>
<evidence type="ECO:0000256" key="1">
    <source>
        <dbReference type="SAM" id="MobiDB-lite"/>
    </source>
</evidence>
<reference evidence="2 3" key="1">
    <citation type="submission" date="2024-11" db="EMBL/GenBank/DDBJ databases">
        <title>Chromosome-level genome assembly of Eucalyptus globulus Labill. provides insights into its genome evolution.</title>
        <authorList>
            <person name="Li X."/>
        </authorList>
    </citation>
    <scope>NUCLEOTIDE SEQUENCE [LARGE SCALE GENOMIC DNA]</scope>
    <source>
        <strain evidence="2">CL2024</strain>
        <tissue evidence="2">Fresh tender leaves</tissue>
    </source>
</reference>
<keyword evidence="3" id="KW-1185">Reference proteome</keyword>
<gene>
    <name evidence="2" type="ORF">ACJRO7_019482</name>
</gene>
<sequence>MVAAVLWTIWKSHNDFIFRAKPPDPRSLVDIAHAQTKNFSRWQRKEGSKKPINPNKPVKWMSPEGGSVKLNVDCSWMQGECFSSIARILRDSNGRVVNGFVLEVRASSSLQSEA</sequence>
<accession>A0ABD3KJ81</accession>
<dbReference type="AlphaFoldDB" id="A0ABD3KJ81"/>